<dbReference type="InterPro" id="IPR019510">
    <property type="entry name" value="AKAP7-like_phosphoesterase"/>
</dbReference>
<evidence type="ECO:0000259" key="2">
    <source>
        <dbReference type="Pfam" id="PF10469"/>
    </source>
</evidence>
<name>A0A8D9H1Q4_BRACM</name>
<proteinExistence type="predicted"/>
<dbReference type="Proteomes" id="UP000694005">
    <property type="component" value="Chromosome A01"/>
</dbReference>
<dbReference type="AlphaFoldDB" id="A0A8D9H1Q4"/>
<dbReference type="Pfam" id="PF10469">
    <property type="entry name" value="AKAP7_NLS"/>
    <property type="match status" value="2"/>
</dbReference>
<dbReference type="EMBL" id="LS974617">
    <property type="protein sequence ID" value="CAG7890091.1"/>
    <property type="molecule type" value="Genomic_DNA"/>
</dbReference>
<gene>
    <name evidence="3" type="ORF">BRAPAZ1V2_A01P41670.2</name>
</gene>
<feature type="domain" description="A-kinase anchor protein 7-like phosphoesterase" evidence="2">
    <location>
        <begin position="95"/>
        <end position="313"/>
    </location>
</feature>
<dbReference type="InterPro" id="IPR009210">
    <property type="entry name" value="ASCC1"/>
</dbReference>
<dbReference type="PANTHER" id="PTHR13360">
    <property type="entry name" value="ACTIVATING SIGNAL COINTEGRATOR 1 COMPLEX SUBUNIT 1"/>
    <property type="match status" value="1"/>
</dbReference>
<dbReference type="Gene3D" id="3.90.1140.10">
    <property type="entry name" value="Cyclic phosphodiesterase"/>
    <property type="match status" value="2"/>
</dbReference>
<feature type="region of interest" description="Disordered" evidence="1">
    <location>
        <begin position="52"/>
        <end position="84"/>
    </location>
</feature>
<dbReference type="GO" id="GO:0006307">
    <property type="term" value="P:DNA alkylation repair"/>
    <property type="evidence" value="ECO:0007669"/>
    <property type="project" value="InterPro"/>
</dbReference>
<dbReference type="Gramene" id="A01p41670.2_BraZ1">
    <property type="protein sequence ID" value="A01p41670.2_BraZ1.CDS"/>
    <property type="gene ID" value="A01g41670.2_BraZ1"/>
</dbReference>
<dbReference type="PANTHER" id="PTHR13360:SF2">
    <property type="entry name" value="A-KINASE ANCHOR PROTEIN 7-LIKE PHOSPHOESTERASE DOMAIN-CONTAINING PROTEIN"/>
    <property type="match status" value="1"/>
</dbReference>
<accession>A0A8D9H1Q4</accession>
<sequence length="610" mass="69039">MPKSPGRCVYEAVASMKLVLAIVELRIDTSVPLLPDEMFKRLLPVEKNTHVKTDLSKKSTKDSSSLQIRGGSSPALPSPHVSKGKQIVQGHGDVFTHFISLPLAIYPELKQKVEAFRNYILGDNKDKKPSKFQTTLDAEMEIEKSMFVSPNSLHLTVVMLKLENKEAVDAAQDILKSVSANVMHTLDNRPVLIRLKGLDCMNGSLDKTRVLYAPVEEVGGDGRLLRACSILLSRRAYFYACLFDIIIDAFVNVGFAGKDAKSRLKLHVTMMNATYRRDKSKGMTFDGREIHKEFGRTDWGEYLIREAQISKRFCTFLDYACVVLLCMIDRSDDNHVKTDLCKDLSKQNLSLGNHGGSSTDHSSPHVSKGKQIVQVYRESYTHFISFPLAIHPELKEKVETFRNSILGDNKDKKPLKFQSTLDEMGIENRMFISPNSLHLTVVMLRLVNKEAVDAAQDILKVEFVACELRDISISARVMYALDNRPVFIRLKGLSSMNGSLEKTRVLYAPVEEVGDEGRLLRAYTIIDAFANAGFAGRDAKLHLKLHVTLMNTTYRRDERKSNTFDAREIHKEFGEKDWGEYLIREAQISKRFWYDADGYFHCCGSLPFPH</sequence>
<feature type="domain" description="A-kinase anchor protein 7-like phosphoesterase" evidence="2">
    <location>
        <begin position="380"/>
        <end position="608"/>
    </location>
</feature>
<protein>
    <recommendedName>
        <fullName evidence="2">A-kinase anchor protein 7-like phosphoesterase domain-containing protein</fullName>
    </recommendedName>
</protein>
<evidence type="ECO:0000313" key="4">
    <source>
        <dbReference type="Proteomes" id="UP000694005"/>
    </source>
</evidence>
<evidence type="ECO:0000313" key="3">
    <source>
        <dbReference type="EMBL" id="CAG7890091.1"/>
    </source>
</evidence>
<evidence type="ECO:0000256" key="1">
    <source>
        <dbReference type="SAM" id="MobiDB-lite"/>
    </source>
</evidence>
<reference evidence="3 4" key="1">
    <citation type="submission" date="2021-07" db="EMBL/GenBank/DDBJ databases">
        <authorList>
            <consortium name="Genoscope - CEA"/>
            <person name="William W."/>
        </authorList>
    </citation>
    <scope>NUCLEOTIDE SEQUENCE [LARGE SCALE GENOMIC DNA]</scope>
</reference>
<organism evidence="3 4">
    <name type="scientific">Brassica campestris</name>
    <name type="common">Field mustard</name>
    <dbReference type="NCBI Taxonomy" id="3711"/>
    <lineage>
        <taxon>Eukaryota</taxon>
        <taxon>Viridiplantae</taxon>
        <taxon>Streptophyta</taxon>
        <taxon>Embryophyta</taxon>
        <taxon>Tracheophyta</taxon>
        <taxon>Spermatophyta</taxon>
        <taxon>Magnoliopsida</taxon>
        <taxon>eudicotyledons</taxon>
        <taxon>Gunneridae</taxon>
        <taxon>Pentapetalae</taxon>
        <taxon>rosids</taxon>
        <taxon>malvids</taxon>
        <taxon>Brassicales</taxon>
        <taxon>Brassicaceae</taxon>
        <taxon>Brassiceae</taxon>
        <taxon>Brassica</taxon>
    </lineage>
</organism>
<feature type="compositionally biased region" description="Basic and acidic residues" evidence="1">
    <location>
        <begin position="52"/>
        <end position="61"/>
    </location>
</feature>